<evidence type="ECO:0000313" key="2">
    <source>
        <dbReference type="EMBL" id="GEQ23307.1"/>
    </source>
</evidence>
<dbReference type="Proteomes" id="UP000321089">
    <property type="component" value="Unassembled WGS sequence"/>
</dbReference>
<feature type="transmembrane region" description="Helical" evidence="1">
    <location>
        <begin position="46"/>
        <end position="65"/>
    </location>
</feature>
<reference evidence="2 3" key="1">
    <citation type="submission" date="2019-07" db="EMBL/GenBank/DDBJ databases">
        <title>Whole genome shotgun sequence of Clostridium butyricum NBRC 3858.</title>
        <authorList>
            <person name="Hosoyama A."/>
            <person name="Uohara A."/>
            <person name="Ohji S."/>
            <person name="Ichikawa N."/>
        </authorList>
    </citation>
    <scope>NUCLEOTIDE SEQUENCE [LARGE SCALE GENOMIC DNA]</scope>
    <source>
        <strain evidence="2 3">NBRC 3858</strain>
    </source>
</reference>
<gene>
    <name evidence="2" type="primary">mutE1</name>
    <name evidence="2" type="ORF">CBU02nite_38130</name>
</gene>
<protein>
    <submittedName>
        <fullName evidence="2">Uncharacterized protein</fullName>
    </submittedName>
</protein>
<evidence type="ECO:0000256" key="1">
    <source>
        <dbReference type="SAM" id="Phobius"/>
    </source>
</evidence>
<dbReference type="EMBL" id="BKBC01000097">
    <property type="protein sequence ID" value="GEQ23307.1"/>
    <property type="molecule type" value="Genomic_DNA"/>
</dbReference>
<comment type="caution">
    <text evidence="2">The sequence shown here is derived from an EMBL/GenBank/DDBJ whole genome shotgun (WGS) entry which is preliminary data.</text>
</comment>
<dbReference type="AlphaFoldDB" id="A0A512TSQ7"/>
<keyword evidence="1" id="KW-1133">Transmembrane helix</keyword>
<keyword evidence="1" id="KW-0472">Membrane</keyword>
<evidence type="ECO:0000313" key="3">
    <source>
        <dbReference type="Proteomes" id="UP000321089"/>
    </source>
</evidence>
<sequence>MFKYIISENMKIKRTFAKRLMFIAPFMIIVFSTLMAGPYFQIDIYNWWYTIIFPGVLAVECLLLLNIDGVEYQLEWGYLKV</sequence>
<feature type="transmembrane region" description="Helical" evidence="1">
    <location>
        <begin position="20"/>
        <end position="40"/>
    </location>
</feature>
<dbReference type="RefSeq" id="WP_024039582.1">
    <property type="nucleotide sequence ID" value="NZ_BKBC01000097.1"/>
</dbReference>
<organism evidence="2 3">
    <name type="scientific">Clostridium butyricum</name>
    <dbReference type="NCBI Taxonomy" id="1492"/>
    <lineage>
        <taxon>Bacteria</taxon>
        <taxon>Bacillati</taxon>
        <taxon>Bacillota</taxon>
        <taxon>Clostridia</taxon>
        <taxon>Eubacteriales</taxon>
        <taxon>Clostridiaceae</taxon>
        <taxon>Clostridium</taxon>
    </lineage>
</organism>
<name>A0A512TSQ7_CLOBU</name>
<keyword evidence="1" id="KW-0812">Transmembrane</keyword>
<proteinExistence type="predicted"/>
<accession>A0A512TSQ7</accession>